<evidence type="ECO:0000313" key="2">
    <source>
        <dbReference type="EMBL" id="EDW31828.1"/>
    </source>
</evidence>
<evidence type="ECO:0000256" key="1">
    <source>
        <dbReference type="SAM" id="MobiDB-lite"/>
    </source>
</evidence>
<protein>
    <submittedName>
        <fullName evidence="2">GL11332</fullName>
    </submittedName>
</protein>
<name>B4GA76_DROPE</name>
<feature type="region of interest" description="Disordered" evidence="1">
    <location>
        <begin position="34"/>
        <end position="103"/>
    </location>
</feature>
<gene>
    <name evidence="2" type="primary">Dper\GL11332</name>
    <name evidence="2" type="ORF">Dper_GL11332</name>
</gene>
<evidence type="ECO:0000313" key="3">
    <source>
        <dbReference type="Proteomes" id="UP000008744"/>
    </source>
</evidence>
<reference evidence="2 3" key="1">
    <citation type="journal article" date="2007" name="Nature">
        <title>Evolution of genes and genomes on the Drosophila phylogeny.</title>
        <authorList>
            <consortium name="Drosophila 12 Genomes Consortium"/>
            <person name="Clark A.G."/>
            <person name="Eisen M.B."/>
            <person name="Smith D.R."/>
            <person name="Bergman C.M."/>
            <person name="Oliver B."/>
            <person name="Markow T.A."/>
            <person name="Kaufman T.C."/>
            <person name="Kellis M."/>
            <person name="Gelbart W."/>
            <person name="Iyer V.N."/>
            <person name="Pollard D.A."/>
            <person name="Sackton T.B."/>
            <person name="Larracuente A.M."/>
            <person name="Singh N.D."/>
            <person name="Abad J.P."/>
            <person name="Abt D.N."/>
            <person name="Adryan B."/>
            <person name="Aguade M."/>
            <person name="Akashi H."/>
            <person name="Anderson W.W."/>
            <person name="Aquadro C.F."/>
            <person name="Ardell D.H."/>
            <person name="Arguello R."/>
            <person name="Artieri C.G."/>
            <person name="Barbash D.A."/>
            <person name="Barker D."/>
            <person name="Barsanti P."/>
            <person name="Batterham P."/>
            <person name="Batzoglou S."/>
            <person name="Begun D."/>
            <person name="Bhutkar A."/>
            <person name="Blanco E."/>
            <person name="Bosak S.A."/>
            <person name="Bradley R.K."/>
            <person name="Brand A.D."/>
            <person name="Brent M.R."/>
            <person name="Brooks A.N."/>
            <person name="Brown R.H."/>
            <person name="Butlin R.K."/>
            <person name="Caggese C."/>
            <person name="Calvi B.R."/>
            <person name="Bernardo de Carvalho A."/>
            <person name="Caspi A."/>
            <person name="Castrezana S."/>
            <person name="Celniker S.E."/>
            <person name="Chang J.L."/>
            <person name="Chapple C."/>
            <person name="Chatterji S."/>
            <person name="Chinwalla A."/>
            <person name="Civetta A."/>
            <person name="Clifton S.W."/>
            <person name="Comeron J.M."/>
            <person name="Costello J.C."/>
            <person name="Coyne J.A."/>
            <person name="Daub J."/>
            <person name="David R.G."/>
            <person name="Delcher A.L."/>
            <person name="Delehaunty K."/>
            <person name="Do C.B."/>
            <person name="Ebling H."/>
            <person name="Edwards K."/>
            <person name="Eickbush T."/>
            <person name="Evans J.D."/>
            <person name="Filipski A."/>
            <person name="Findeiss S."/>
            <person name="Freyhult E."/>
            <person name="Fulton L."/>
            <person name="Fulton R."/>
            <person name="Garcia A.C."/>
            <person name="Gardiner A."/>
            <person name="Garfield D.A."/>
            <person name="Garvin B.E."/>
            <person name="Gibson G."/>
            <person name="Gilbert D."/>
            <person name="Gnerre S."/>
            <person name="Godfrey J."/>
            <person name="Good R."/>
            <person name="Gotea V."/>
            <person name="Gravely B."/>
            <person name="Greenberg A.J."/>
            <person name="Griffiths-Jones S."/>
            <person name="Gross S."/>
            <person name="Guigo R."/>
            <person name="Gustafson E.A."/>
            <person name="Haerty W."/>
            <person name="Hahn M.W."/>
            <person name="Halligan D.L."/>
            <person name="Halpern A.L."/>
            <person name="Halter G.M."/>
            <person name="Han M.V."/>
            <person name="Heger A."/>
            <person name="Hillier L."/>
            <person name="Hinrichs A.S."/>
            <person name="Holmes I."/>
            <person name="Hoskins R.A."/>
            <person name="Hubisz M.J."/>
            <person name="Hultmark D."/>
            <person name="Huntley M.A."/>
            <person name="Jaffe D.B."/>
            <person name="Jagadeeshan S."/>
            <person name="Jeck W.R."/>
            <person name="Johnson J."/>
            <person name="Jones C.D."/>
            <person name="Jordan W.C."/>
            <person name="Karpen G.H."/>
            <person name="Kataoka E."/>
            <person name="Keightley P.D."/>
            <person name="Kheradpour P."/>
            <person name="Kirkness E.F."/>
            <person name="Koerich L.B."/>
            <person name="Kristiansen K."/>
            <person name="Kudrna D."/>
            <person name="Kulathinal R.J."/>
            <person name="Kumar S."/>
            <person name="Kwok R."/>
            <person name="Lander E."/>
            <person name="Langley C.H."/>
            <person name="Lapoint R."/>
            <person name="Lazzaro B.P."/>
            <person name="Lee S.J."/>
            <person name="Levesque L."/>
            <person name="Li R."/>
            <person name="Lin C.F."/>
            <person name="Lin M.F."/>
            <person name="Lindblad-Toh K."/>
            <person name="Llopart A."/>
            <person name="Long M."/>
            <person name="Low L."/>
            <person name="Lozovsky E."/>
            <person name="Lu J."/>
            <person name="Luo M."/>
            <person name="Machado C.A."/>
            <person name="Makalowski W."/>
            <person name="Marzo M."/>
            <person name="Matsuda M."/>
            <person name="Matzkin L."/>
            <person name="McAllister B."/>
            <person name="McBride C.S."/>
            <person name="McKernan B."/>
            <person name="McKernan K."/>
            <person name="Mendez-Lago M."/>
            <person name="Minx P."/>
            <person name="Mollenhauer M.U."/>
            <person name="Montooth K."/>
            <person name="Mount S.M."/>
            <person name="Mu X."/>
            <person name="Myers E."/>
            <person name="Negre B."/>
            <person name="Newfeld S."/>
            <person name="Nielsen R."/>
            <person name="Noor M.A."/>
            <person name="O'Grady P."/>
            <person name="Pachter L."/>
            <person name="Papaceit M."/>
            <person name="Parisi M.J."/>
            <person name="Parisi M."/>
            <person name="Parts L."/>
            <person name="Pedersen J.S."/>
            <person name="Pesole G."/>
            <person name="Phillippy A.M."/>
            <person name="Ponting C.P."/>
            <person name="Pop M."/>
            <person name="Porcelli D."/>
            <person name="Powell J.R."/>
            <person name="Prohaska S."/>
            <person name="Pruitt K."/>
            <person name="Puig M."/>
            <person name="Quesneville H."/>
            <person name="Ram K.R."/>
            <person name="Rand D."/>
            <person name="Rasmussen M.D."/>
            <person name="Reed L.K."/>
            <person name="Reenan R."/>
            <person name="Reily A."/>
            <person name="Remington K.A."/>
            <person name="Rieger T.T."/>
            <person name="Ritchie M.G."/>
            <person name="Robin C."/>
            <person name="Rogers Y.H."/>
            <person name="Rohde C."/>
            <person name="Rozas J."/>
            <person name="Rubenfield M.J."/>
            <person name="Ruiz A."/>
            <person name="Russo S."/>
            <person name="Salzberg S.L."/>
            <person name="Sanchez-Gracia A."/>
            <person name="Saranga D.J."/>
            <person name="Sato H."/>
            <person name="Schaeffer S.W."/>
            <person name="Schatz M.C."/>
            <person name="Schlenke T."/>
            <person name="Schwartz R."/>
            <person name="Segarra C."/>
            <person name="Singh R.S."/>
            <person name="Sirot L."/>
            <person name="Sirota M."/>
            <person name="Sisneros N.B."/>
            <person name="Smith C.D."/>
            <person name="Smith T.F."/>
            <person name="Spieth J."/>
            <person name="Stage D.E."/>
            <person name="Stark A."/>
            <person name="Stephan W."/>
            <person name="Strausberg R.L."/>
            <person name="Strempel S."/>
            <person name="Sturgill D."/>
            <person name="Sutton G."/>
            <person name="Sutton G.G."/>
            <person name="Tao W."/>
            <person name="Teichmann S."/>
            <person name="Tobari Y.N."/>
            <person name="Tomimura Y."/>
            <person name="Tsolas J.M."/>
            <person name="Valente V.L."/>
            <person name="Venter E."/>
            <person name="Venter J.C."/>
            <person name="Vicario S."/>
            <person name="Vieira F.G."/>
            <person name="Vilella A.J."/>
            <person name="Villasante A."/>
            <person name="Walenz B."/>
            <person name="Wang J."/>
            <person name="Wasserman M."/>
            <person name="Watts T."/>
            <person name="Wilson D."/>
            <person name="Wilson R.K."/>
            <person name="Wing R.A."/>
            <person name="Wolfner M.F."/>
            <person name="Wong A."/>
            <person name="Wong G.K."/>
            <person name="Wu C.I."/>
            <person name="Wu G."/>
            <person name="Yamamoto D."/>
            <person name="Yang H.P."/>
            <person name="Yang S.P."/>
            <person name="Yorke J.A."/>
            <person name="Yoshida K."/>
            <person name="Zdobnov E."/>
            <person name="Zhang P."/>
            <person name="Zhang Y."/>
            <person name="Zimin A.V."/>
            <person name="Baldwin J."/>
            <person name="Abdouelleil A."/>
            <person name="Abdulkadir J."/>
            <person name="Abebe A."/>
            <person name="Abera B."/>
            <person name="Abreu J."/>
            <person name="Acer S.C."/>
            <person name="Aftuck L."/>
            <person name="Alexander A."/>
            <person name="An P."/>
            <person name="Anderson E."/>
            <person name="Anderson S."/>
            <person name="Arachi H."/>
            <person name="Azer M."/>
            <person name="Bachantsang P."/>
            <person name="Barry A."/>
            <person name="Bayul T."/>
            <person name="Berlin A."/>
            <person name="Bessette D."/>
            <person name="Bloom T."/>
            <person name="Blye J."/>
            <person name="Boguslavskiy L."/>
            <person name="Bonnet C."/>
            <person name="Boukhgalter B."/>
            <person name="Bourzgui I."/>
            <person name="Brown A."/>
            <person name="Cahill P."/>
            <person name="Channer S."/>
            <person name="Cheshatsang Y."/>
            <person name="Chuda L."/>
            <person name="Citroen M."/>
            <person name="Collymore A."/>
            <person name="Cooke P."/>
            <person name="Costello M."/>
            <person name="D'Aco K."/>
            <person name="Daza R."/>
            <person name="De Haan G."/>
            <person name="DeGray S."/>
            <person name="DeMaso C."/>
            <person name="Dhargay N."/>
            <person name="Dooley K."/>
            <person name="Dooley E."/>
            <person name="Doricent M."/>
            <person name="Dorje P."/>
            <person name="Dorjee K."/>
            <person name="Dupes A."/>
            <person name="Elong R."/>
            <person name="Falk J."/>
            <person name="Farina A."/>
            <person name="Faro S."/>
            <person name="Ferguson D."/>
            <person name="Fisher S."/>
            <person name="Foley C.D."/>
            <person name="Franke A."/>
            <person name="Friedrich D."/>
            <person name="Gadbois L."/>
            <person name="Gearin G."/>
            <person name="Gearin C.R."/>
            <person name="Giannoukos G."/>
            <person name="Goode T."/>
            <person name="Graham J."/>
            <person name="Grandbois E."/>
            <person name="Grewal S."/>
            <person name="Gyaltsen K."/>
            <person name="Hafez N."/>
            <person name="Hagos B."/>
            <person name="Hall J."/>
            <person name="Henson C."/>
            <person name="Hollinger A."/>
            <person name="Honan T."/>
            <person name="Huard M.D."/>
            <person name="Hughes L."/>
            <person name="Hurhula B."/>
            <person name="Husby M.E."/>
            <person name="Kamat A."/>
            <person name="Kanga B."/>
            <person name="Kashin S."/>
            <person name="Khazanovich D."/>
            <person name="Kisner P."/>
            <person name="Lance K."/>
            <person name="Lara M."/>
            <person name="Lee W."/>
            <person name="Lennon N."/>
            <person name="Letendre F."/>
            <person name="LeVine R."/>
            <person name="Lipovsky A."/>
            <person name="Liu X."/>
            <person name="Liu J."/>
            <person name="Liu S."/>
            <person name="Lokyitsang T."/>
            <person name="Lokyitsang Y."/>
            <person name="Lubonja R."/>
            <person name="Lui A."/>
            <person name="MacDonald P."/>
            <person name="Magnisalis V."/>
            <person name="Maru K."/>
            <person name="Matthews C."/>
            <person name="McCusker W."/>
            <person name="McDonough S."/>
            <person name="Mehta T."/>
            <person name="Meldrim J."/>
            <person name="Meneus L."/>
            <person name="Mihai O."/>
            <person name="Mihalev A."/>
            <person name="Mihova T."/>
            <person name="Mittelman R."/>
            <person name="Mlenga V."/>
            <person name="Montmayeur A."/>
            <person name="Mulrain L."/>
            <person name="Navidi A."/>
            <person name="Naylor J."/>
            <person name="Negash T."/>
            <person name="Nguyen T."/>
            <person name="Nguyen N."/>
            <person name="Nicol R."/>
            <person name="Norbu C."/>
            <person name="Norbu N."/>
            <person name="Novod N."/>
            <person name="O'Neill B."/>
            <person name="Osman S."/>
            <person name="Markiewicz E."/>
            <person name="Oyono O.L."/>
            <person name="Patti C."/>
            <person name="Phunkhang P."/>
            <person name="Pierre F."/>
            <person name="Priest M."/>
            <person name="Raghuraman S."/>
            <person name="Rege F."/>
            <person name="Reyes R."/>
            <person name="Rise C."/>
            <person name="Rogov P."/>
            <person name="Ross K."/>
            <person name="Ryan E."/>
            <person name="Settipalli S."/>
            <person name="Shea T."/>
            <person name="Sherpa N."/>
            <person name="Shi L."/>
            <person name="Shih D."/>
            <person name="Sparrow T."/>
            <person name="Spaulding J."/>
            <person name="Stalker J."/>
            <person name="Stange-Thomann N."/>
            <person name="Stavropoulos S."/>
            <person name="Stone C."/>
            <person name="Strader C."/>
            <person name="Tesfaye S."/>
            <person name="Thomson T."/>
            <person name="Thoulutsang Y."/>
            <person name="Thoulutsang D."/>
            <person name="Topham K."/>
            <person name="Topping I."/>
            <person name="Tsamla T."/>
            <person name="Vassiliev H."/>
            <person name="Vo A."/>
            <person name="Wangchuk T."/>
            <person name="Wangdi T."/>
            <person name="Weiand M."/>
            <person name="Wilkinson J."/>
            <person name="Wilson A."/>
            <person name="Yadav S."/>
            <person name="Young G."/>
            <person name="Yu Q."/>
            <person name="Zembek L."/>
            <person name="Zhong D."/>
            <person name="Zimmer A."/>
            <person name="Zwirko Z."/>
            <person name="Jaffe D.B."/>
            <person name="Alvarez P."/>
            <person name="Brockman W."/>
            <person name="Butler J."/>
            <person name="Chin C."/>
            <person name="Gnerre S."/>
            <person name="Grabherr M."/>
            <person name="Kleber M."/>
            <person name="Mauceli E."/>
            <person name="MacCallum I."/>
        </authorList>
    </citation>
    <scope>NUCLEOTIDE SEQUENCE [LARGE SCALE GENOMIC DNA]</scope>
    <source>
        <strain evidence="3">MSH-3 / Tucson 14011-0111.49</strain>
    </source>
</reference>
<sequence>MLPLWQEAVISAWATWRMRNVALGIINRGDSFRRRRSRSNSLGSGQPHARPQRCRAGLGGNTGGAAARALGSGYNGGGSSSNGFGHGQNAQENHQPGGVLSRGDAWIGGRGQAGPGLTVPHLGLHQRLRWTRSVVSRSITQSKSKLSERYPLQSAMRANRTSPSS</sequence>
<proteinExistence type="predicted"/>
<dbReference type="Proteomes" id="UP000008744">
    <property type="component" value="Unassembled WGS sequence"/>
</dbReference>
<organism evidence="3">
    <name type="scientific">Drosophila persimilis</name>
    <name type="common">Fruit fly</name>
    <dbReference type="NCBI Taxonomy" id="7234"/>
    <lineage>
        <taxon>Eukaryota</taxon>
        <taxon>Metazoa</taxon>
        <taxon>Ecdysozoa</taxon>
        <taxon>Arthropoda</taxon>
        <taxon>Hexapoda</taxon>
        <taxon>Insecta</taxon>
        <taxon>Pterygota</taxon>
        <taxon>Neoptera</taxon>
        <taxon>Endopterygota</taxon>
        <taxon>Diptera</taxon>
        <taxon>Brachycera</taxon>
        <taxon>Muscomorpha</taxon>
        <taxon>Ephydroidea</taxon>
        <taxon>Drosophilidae</taxon>
        <taxon>Drosophila</taxon>
        <taxon>Sophophora</taxon>
    </lineage>
</organism>
<keyword evidence="3" id="KW-1185">Reference proteome</keyword>
<feature type="compositionally biased region" description="Gly residues" evidence="1">
    <location>
        <begin position="73"/>
        <end position="86"/>
    </location>
</feature>
<dbReference type="HOGENOM" id="CLU_1612529_0_0_1"/>
<accession>B4GA76</accession>
<dbReference type="AlphaFoldDB" id="B4GA76"/>
<dbReference type="EMBL" id="CH479181">
    <property type="protein sequence ID" value="EDW31828.1"/>
    <property type="molecule type" value="Genomic_DNA"/>
</dbReference>
<dbReference type="eggNOG" id="KOG0395">
    <property type="taxonomic scope" value="Eukaryota"/>
</dbReference>
<feature type="region of interest" description="Disordered" evidence="1">
    <location>
        <begin position="136"/>
        <end position="165"/>
    </location>
</feature>